<dbReference type="Proteomes" id="UP000277858">
    <property type="component" value="Chromosome"/>
</dbReference>
<dbReference type="Gene3D" id="3.40.1080.10">
    <property type="entry name" value="Glutaconate Coenzyme A-transferase"/>
    <property type="match status" value="1"/>
</dbReference>
<gene>
    <name evidence="2" type="primary">scpC_1</name>
    <name evidence="2" type="ORF">NCTC13652_00219</name>
</gene>
<dbReference type="AlphaFoldDB" id="A0A3S5EV12"/>
<dbReference type="PANTHER" id="PTHR21432">
    <property type="entry name" value="ACETYL-COA HYDROLASE-RELATED"/>
    <property type="match status" value="1"/>
</dbReference>
<dbReference type="InterPro" id="IPR037171">
    <property type="entry name" value="NagB/RpiA_transferase-like"/>
</dbReference>
<evidence type="ECO:0000259" key="1">
    <source>
        <dbReference type="Pfam" id="PF13336"/>
    </source>
</evidence>
<reference evidence="2 3" key="1">
    <citation type="submission" date="2018-12" db="EMBL/GenBank/DDBJ databases">
        <authorList>
            <consortium name="Pathogen Informatics"/>
        </authorList>
    </citation>
    <scope>NUCLEOTIDE SEQUENCE [LARGE SCALE GENOMIC DNA]</scope>
    <source>
        <strain evidence="2 3">NCTC13652</strain>
    </source>
</reference>
<feature type="domain" description="Acetyl-CoA hydrolase/transferase C-terminal" evidence="1">
    <location>
        <begin position="269"/>
        <end position="417"/>
    </location>
</feature>
<dbReference type="GO" id="GO:0006083">
    <property type="term" value="P:acetate metabolic process"/>
    <property type="evidence" value="ECO:0007669"/>
    <property type="project" value="InterPro"/>
</dbReference>
<protein>
    <submittedName>
        <fullName evidence="2">Propionyl-CoA:succinate CoA transferase</fullName>
        <ecNumber evidence="2">2.8.3.-</ecNumber>
    </submittedName>
</protein>
<keyword evidence="3" id="KW-1185">Reference proteome</keyword>
<dbReference type="PANTHER" id="PTHR21432:SF20">
    <property type="entry name" value="ACETYL-COA HYDROLASE"/>
    <property type="match status" value="1"/>
</dbReference>
<organism evidence="2 3">
    <name type="scientific">Acidipropionibacterium jensenii</name>
    <dbReference type="NCBI Taxonomy" id="1749"/>
    <lineage>
        <taxon>Bacteria</taxon>
        <taxon>Bacillati</taxon>
        <taxon>Actinomycetota</taxon>
        <taxon>Actinomycetes</taxon>
        <taxon>Propionibacteriales</taxon>
        <taxon>Propionibacteriaceae</taxon>
        <taxon>Acidipropionibacterium</taxon>
    </lineage>
</organism>
<dbReference type="Gene3D" id="3.30.750.70">
    <property type="entry name" value="4-hydroxybutyrate coenzyme like domains"/>
    <property type="match status" value="1"/>
</dbReference>
<proteinExistence type="predicted"/>
<sequence>MGAQRRVGGSGSYTVEAMRLITMDELERVTAALPDCPRIVAAGGGASPLALLNGLDESLDNWRLFCVNAPLGVPAHDGVCHETVFLGPGSRAARDVDYFPMPMSTAPMLLSTSCPPDLVVLHTTTVHNRVVSMGIEVQLMAAAVEAAKRRGIPVIAQINPQMPFTRGDGVLPEDAIDLAVEVDEPLIPVDPAPLDDDLLQIGDLVASRVHDGDAIQIGIGKVPDAAARGLLGHRNLRIWSGILSDAAMTLDQAGSLVPHRQMTGSSLLGSLELYAWADENPRIRLLRSEKTSNPATISALNGFVSIHSALEVDLFGQVNASRFGLKVYSGTAGSTDFQTGAMRSKGGQSLVALHSRHADSSTIVGRLSGPATYSQPSAVITENGIAELLFRDEAMQASRLIERAAHPDFRDELREQAERIGLLHAPRQS</sequence>
<dbReference type="EMBL" id="LR134473">
    <property type="protein sequence ID" value="VEI02054.1"/>
    <property type="molecule type" value="Genomic_DNA"/>
</dbReference>
<dbReference type="STRING" id="1122997.GCA_000425285_00686"/>
<dbReference type="EC" id="2.8.3.-" evidence="2"/>
<dbReference type="SUPFAM" id="SSF100950">
    <property type="entry name" value="NagB/RpiA/CoA transferase-like"/>
    <property type="match status" value="2"/>
</dbReference>
<keyword evidence="2" id="KW-0808">Transferase</keyword>
<evidence type="ECO:0000313" key="3">
    <source>
        <dbReference type="Proteomes" id="UP000277858"/>
    </source>
</evidence>
<dbReference type="Gene3D" id="3.40.1080.20">
    <property type="entry name" value="Acetyl-CoA hydrolase/transferase C-terminal domain"/>
    <property type="match status" value="1"/>
</dbReference>
<dbReference type="GO" id="GO:0008775">
    <property type="term" value="F:acetate CoA-transferase activity"/>
    <property type="evidence" value="ECO:0007669"/>
    <property type="project" value="InterPro"/>
</dbReference>
<dbReference type="InterPro" id="IPR046433">
    <property type="entry name" value="ActCoA_hydro"/>
</dbReference>
<dbReference type="InterPro" id="IPR026888">
    <property type="entry name" value="AcetylCoA_hyd_C"/>
</dbReference>
<dbReference type="InterPro" id="IPR038460">
    <property type="entry name" value="AcetylCoA_hyd_C_sf"/>
</dbReference>
<dbReference type="Pfam" id="PF13336">
    <property type="entry name" value="AcetylCoA_hyd_C"/>
    <property type="match status" value="1"/>
</dbReference>
<accession>A0A3S5EV12</accession>
<evidence type="ECO:0000313" key="2">
    <source>
        <dbReference type="EMBL" id="VEI02054.1"/>
    </source>
</evidence>
<name>A0A3S5EV12_9ACTN</name>